<name>A0ACB5QR09_9BURK</name>
<evidence type="ECO:0000313" key="1">
    <source>
        <dbReference type="EMBL" id="GJH17634.1"/>
    </source>
</evidence>
<reference evidence="1" key="1">
    <citation type="submission" date="2021-09" db="EMBL/GenBank/DDBJ databases">
        <title>Isolation and characterization of 3-chlorobenzoate degrading bacteria from soils in Shizuoka.</title>
        <authorList>
            <person name="Ifat A."/>
            <person name="Ogawa N."/>
            <person name="Kimbara K."/>
            <person name="Moriuchi R."/>
            <person name="Dohra H."/>
            <person name="Shintani M."/>
        </authorList>
    </citation>
    <scope>NUCLEOTIDE SEQUENCE</scope>
    <source>
        <strain evidence="1">19CS2-2</strain>
    </source>
</reference>
<accession>A0ACB5QR09</accession>
<comment type="caution">
    <text evidence="1">The sequence shown here is derived from an EMBL/GenBank/DDBJ whole genome shotgun (WGS) entry which is preliminary data.</text>
</comment>
<gene>
    <name evidence="1" type="ORF">CBA19CS22_13850</name>
</gene>
<sequence>MHLPDQLDAAVRQLRAVVVLSNADALRGHANPLPHARPRLAEHFYEPTAHAVELRDRFGESGRSGYGTAQQRERLRAPDRHAKHRIGTSIEAHQQIVNSVRSVATRRAHRRGRSPM</sequence>
<keyword evidence="2" id="KW-1185">Reference proteome</keyword>
<organism evidence="1 2">
    <name type="scientific">Caballeronia novacaledonica</name>
    <dbReference type="NCBI Taxonomy" id="1544861"/>
    <lineage>
        <taxon>Bacteria</taxon>
        <taxon>Pseudomonadati</taxon>
        <taxon>Pseudomonadota</taxon>
        <taxon>Betaproteobacteria</taxon>
        <taxon>Burkholderiales</taxon>
        <taxon>Burkholderiaceae</taxon>
        <taxon>Caballeronia</taxon>
    </lineage>
</organism>
<dbReference type="EMBL" id="BPUR01000006">
    <property type="protein sequence ID" value="GJH17634.1"/>
    <property type="molecule type" value="Genomic_DNA"/>
</dbReference>
<proteinExistence type="predicted"/>
<protein>
    <submittedName>
        <fullName evidence="1">Uncharacterized protein</fullName>
    </submittedName>
</protein>
<evidence type="ECO:0000313" key="2">
    <source>
        <dbReference type="Proteomes" id="UP001055013"/>
    </source>
</evidence>
<dbReference type="Proteomes" id="UP001055013">
    <property type="component" value="Unassembled WGS sequence"/>
</dbReference>